<keyword evidence="5" id="KW-1185">Reference proteome</keyword>
<dbReference type="GO" id="GO:0008168">
    <property type="term" value="F:methyltransferase activity"/>
    <property type="evidence" value="ECO:0007669"/>
    <property type="project" value="UniProtKB-KW"/>
</dbReference>
<keyword evidence="2" id="KW-0808">Transferase</keyword>
<organism evidence="4 5">
    <name type="scientific">Aeoliella straminimaris</name>
    <dbReference type="NCBI Taxonomy" id="2954799"/>
    <lineage>
        <taxon>Bacteria</taxon>
        <taxon>Pseudomonadati</taxon>
        <taxon>Planctomycetota</taxon>
        <taxon>Planctomycetia</taxon>
        <taxon>Pirellulales</taxon>
        <taxon>Lacipirellulaceae</taxon>
        <taxon>Aeoliella</taxon>
    </lineage>
</organism>
<dbReference type="Gene3D" id="3.40.50.150">
    <property type="entry name" value="Vaccinia Virus protein VP39"/>
    <property type="match status" value="1"/>
</dbReference>
<feature type="domain" description="Methyltransferase" evidence="3">
    <location>
        <begin position="49"/>
        <end position="147"/>
    </location>
</feature>
<dbReference type="PANTHER" id="PTHR43861:SF1">
    <property type="entry name" value="TRANS-ACONITATE 2-METHYLTRANSFERASE"/>
    <property type="match status" value="1"/>
</dbReference>
<keyword evidence="1 4" id="KW-0489">Methyltransferase</keyword>
<gene>
    <name evidence="4" type="ORF">NG895_13655</name>
</gene>
<dbReference type="EMBL" id="JAMXLR010000048">
    <property type="protein sequence ID" value="MCO6044950.1"/>
    <property type="molecule type" value="Genomic_DNA"/>
</dbReference>
<reference evidence="4" key="1">
    <citation type="submission" date="2022-06" db="EMBL/GenBank/DDBJ databases">
        <title>Aeoliella straminimaris, a novel planctomycete from sediments.</title>
        <authorList>
            <person name="Vitorino I.R."/>
            <person name="Lage O.M."/>
        </authorList>
    </citation>
    <scope>NUCLEOTIDE SEQUENCE</scope>
    <source>
        <strain evidence="4">ICT_H6.2</strain>
    </source>
</reference>
<dbReference type="Pfam" id="PF13649">
    <property type="entry name" value="Methyltransf_25"/>
    <property type="match status" value="1"/>
</dbReference>
<dbReference type="Proteomes" id="UP001155241">
    <property type="component" value="Unassembled WGS sequence"/>
</dbReference>
<evidence type="ECO:0000256" key="2">
    <source>
        <dbReference type="ARBA" id="ARBA00022679"/>
    </source>
</evidence>
<evidence type="ECO:0000313" key="4">
    <source>
        <dbReference type="EMBL" id="MCO6044950.1"/>
    </source>
</evidence>
<evidence type="ECO:0000313" key="5">
    <source>
        <dbReference type="Proteomes" id="UP001155241"/>
    </source>
</evidence>
<protein>
    <submittedName>
        <fullName evidence="4">Class I SAM-dependent methyltransferase</fullName>
    </submittedName>
</protein>
<dbReference type="InterPro" id="IPR029063">
    <property type="entry name" value="SAM-dependent_MTases_sf"/>
</dbReference>
<dbReference type="PANTHER" id="PTHR43861">
    <property type="entry name" value="TRANS-ACONITATE 2-METHYLTRANSFERASE-RELATED"/>
    <property type="match status" value="1"/>
</dbReference>
<sequence length="233" mass="25978">MSQDQPTPLEIFAAWSLYESVIAQNYMRHAELIEAVAPHAAQHPSPLRVLDLGCGDGYMAEEALKGAQVESYLGVDLSESGLERSAERLASIAGQVEVRACDIRAAVREPMEPAPNLVLASFSLHHYPVAEQEQLIADCYLALAPGGQFVWIDARRGRSESRTEYLQRFHDVLLPSWTALSEEQWQEVREHMNEADFPVSDDEKLAMANAAGFGDPEQLYADDYFSAHLFRKA</sequence>
<dbReference type="SUPFAM" id="SSF53335">
    <property type="entry name" value="S-adenosyl-L-methionine-dependent methyltransferases"/>
    <property type="match status" value="1"/>
</dbReference>
<comment type="caution">
    <text evidence="4">The sequence shown here is derived from an EMBL/GenBank/DDBJ whole genome shotgun (WGS) entry which is preliminary data.</text>
</comment>
<dbReference type="InterPro" id="IPR041698">
    <property type="entry name" value="Methyltransf_25"/>
</dbReference>
<dbReference type="AlphaFoldDB" id="A0A9X2JGD4"/>
<proteinExistence type="predicted"/>
<evidence type="ECO:0000256" key="1">
    <source>
        <dbReference type="ARBA" id="ARBA00022603"/>
    </source>
</evidence>
<dbReference type="GO" id="GO:0032259">
    <property type="term" value="P:methylation"/>
    <property type="evidence" value="ECO:0007669"/>
    <property type="project" value="UniProtKB-KW"/>
</dbReference>
<name>A0A9X2JGD4_9BACT</name>
<dbReference type="CDD" id="cd02440">
    <property type="entry name" value="AdoMet_MTases"/>
    <property type="match status" value="1"/>
</dbReference>
<accession>A0A9X2JGD4</accession>
<evidence type="ECO:0000259" key="3">
    <source>
        <dbReference type="Pfam" id="PF13649"/>
    </source>
</evidence>
<dbReference type="RefSeq" id="WP_252853063.1">
    <property type="nucleotide sequence ID" value="NZ_JAMXLR010000048.1"/>
</dbReference>